<dbReference type="NCBIfam" id="TIGR00730">
    <property type="entry name" value="Rossman fold protein, TIGR00730 family"/>
    <property type="match status" value="1"/>
</dbReference>
<dbReference type="SUPFAM" id="SSF102405">
    <property type="entry name" value="MCP/YpsA-like"/>
    <property type="match status" value="1"/>
</dbReference>
<dbReference type="PANTHER" id="PTHR43393:SF2">
    <property type="entry name" value="CYTOKININ RIBOSIDE 5'-MONOPHOSPHATE PHOSPHORIBOHYDROLASE"/>
    <property type="match status" value="1"/>
</dbReference>
<dbReference type="GO" id="GO:0009691">
    <property type="term" value="P:cytokinin biosynthetic process"/>
    <property type="evidence" value="ECO:0007669"/>
    <property type="project" value="InterPro"/>
</dbReference>
<dbReference type="Pfam" id="PF03641">
    <property type="entry name" value="Lysine_decarbox"/>
    <property type="match status" value="1"/>
</dbReference>
<dbReference type="PANTHER" id="PTHR43393">
    <property type="entry name" value="CYTOKININ RIBOSIDE 5'-MONOPHOSPHATE PHOSPHORIBOHYDROLASE"/>
    <property type="match status" value="1"/>
</dbReference>
<accession>A0A6J6DZ24</accession>
<reference evidence="1" key="1">
    <citation type="submission" date="2020-05" db="EMBL/GenBank/DDBJ databases">
        <authorList>
            <person name="Chiriac C."/>
            <person name="Salcher M."/>
            <person name="Ghai R."/>
            <person name="Kavagutti S V."/>
        </authorList>
    </citation>
    <scope>NUCLEOTIDE SEQUENCE</scope>
</reference>
<dbReference type="InterPro" id="IPR005269">
    <property type="entry name" value="LOG"/>
</dbReference>
<dbReference type="InterPro" id="IPR031100">
    <property type="entry name" value="LOG_fam"/>
</dbReference>
<dbReference type="Gene3D" id="3.40.50.450">
    <property type="match status" value="1"/>
</dbReference>
<dbReference type="GO" id="GO:0016787">
    <property type="term" value="F:hydrolase activity"/>
    <property type="evidence" value="ECO:0007669"/>
    <property type="project" value="InterPro"/>
</dbReference>
<proteinExistence type="predicted"/>
<dbReference type="InterPro" id="IPR052341">
    <property type="entry name" value="LOG_family_nucleotidases"/>
</dbReference>
<organism evidence="1">
    <name type="scientific">freshwater metagenome</name>
    <dbReference type="NCBI Taxonomy" id="449393"/>
    <lineage>
        <taxon>unclassified sequences</taxon>
        <taxon>metagenomes</taxon>
        <taxon>ecological metagenomes</taxon>
    </lineage>
</organism>
<dbReference type="AlphaFoldDB" id="A0A6J6DZ24"/>
<dbReference type="GO" id="GO:0005829">
    <property type="term" value="C:cytosol"/>
    <property type="evidence" value="ECO:0007669"/>
    <property type="project" value="TreeGrafter"/>
</dbReference>
<protein>
    <submittedName>
        <fullName evidence="1">Unannotated protein</fullName>
    </submittedName>
</protein>
<evidence type="ECO:0000313" key="1">
    <source>
        <dbReference type="EMBL" id="CAB4569352.1"/>
    </source>
</evidence>
<dbReference type="EMBL" id="CAEZTI010000167">
    <property type="protein sequence ID" value="CAB4569352.1"/>
    <property type="molecule type" value="Genomic_DNA"/>
</dbReference>
<gene>
    <name evidence="1" type="ORF">UFOPK1619_00835</name>
</gene>
<sequence>MTSTGDSRDKILERLESVLSSSTRSKSDIRFLLQMLSTTADLVEGNSSSLDIKIASSAINEMSRAFEMFAPYRETRKVSIFGSARTTADNPIYTVTAQTAAALAEQGYMVVTGAGPGIMEAGMVGAGRANSIGVSIRLPFETGANSVIAGDEKYVSMRYFFTRKLMLVKESHAFLCLPGGFGTLDETFELLTLAQTAKSVPVPIVFLEVPGAPFWTPLMKSIEPLLIDHGLISPSDTSLYTITSSVSEAVSIITGFYRNYHSIRFVDDELIMRMNRPIPEKAFQAVKEEFSWIAEGGVIRQMEATPQEVQDNDVVSMARIGLRYTPKGFADLRGLIDAINVF</sequence>
<name>A0A6J6DZ24_9ZZZZ</name>